<dbReference type="Gene3D" id="1.10.287.3160">
    <property type="match status" value="1"/>
</dbReference>
<name>A0A444V6N5_ACIRT</name>
<evidence type="ECO:0000313" key="2">
    <source>
        <dbReference type="Proteomes" id="UP000289886"/>
    </source>
</evidence>
<gene>
    <name evidence="1" type="ORF">EOD39_16161</name>
</gene>
<organism evidence="1 2">
    <name type="scientific">Acipenser ruthenus</name>
    <name type="common">Sterlet sturgeon</name>
    <dbReference type="NCBI Taxonomy" id="7906"/>
    <lineage>
        <taxon>Eukaryota</taxon>
        <taxon>Metazoa</taxon>
        <taxon>Chordata</taxon>
        <taxon>Craniata</taxon>
        <taxon>Vertebrata</taxon>
        <taxon>Euteleostomi</taxon>
        <taxon>Actinopterygii</taxon>
        <taxon>Chondrostei</taxon>
        <taxon>Acipenseriformes</taxon>
        <taxon>Acipenseridae</taxon>
        <taxon>Acipenser</taxon>
    </lineage>
</organism>
<comment type="caution">
    <text evidence="1">The sequence shown here is derived from an EMBL/GenBank/DDBJ whole genome shotgun (WGS) entry which is preliminary data.</text>
</comment>
<reference evidence="1 2" key="1">
    <citation type="submission" date="2019-01" db="EMBL/GenBank/DDBJ databases">
        <title>Draft Genome and Complete Hox-Cluster Characterization of the Sterlet Sturgeon (Acipenser ruthenus).</title>
        <authorList>
            <person name="Wei Q."/>
        </authorList>
    </citation>
    <scope>NUCLEOTIDE SEQUENCE [LARGE SCALE GENOMIC DNA]</scope>
    <source>
        <strain evidence="1">WHYD16114868_AA</strain>
        <tissue evidence="1">Blood</tissue>
    </source>
</reference>
<proteinExistence type="predicted"/>
<dbReference type="EMBL" id="SCEB01001896">
    <property type="protein sequence ID" value="RXM96055.1"/>
    <property type="molecule type" value="Genomic_DNA"/>
</dbReference>
<accession>A0A444V6N5</accession>
<dbReference type="Proteomes" id="UP000289886">
    <property type="component" value="Unassembled WGS sequence"/>
</dbReference>
<protein>
    <submittedName>
        <fullName evidence="1">Uncharacterized protein</fullName>
    </submittedName>
</protein>
<evidence type="ECO:0000313" key="1">
    <source>
        <dbReference type="EMBL" id="RXM96055.1"/>
    </source>
</evidence>
<dbReference type="AlphaFoldDB" id="A0A444V6N5"/>
<keyword evidence="2" id="KW-1185">Reference proteome</keyword>
<sequence length="197" mass="22471">MSPLSPWDTTGGGKRYCSPIYKCRSGLKDILLITNTQTNTEEDDKKAFGGFPLHEAVWRPVEAIWENPASTVKVLPRVDRFYRVFFFFYHKDYLFKQPKIDTIMSVTSSTPSRTSAPDWADKKIDNFIKNDYSAATASMGINNYQMHAAKHQHIVWSQLYDSLQTPTPESVEMAMQLAAEDKNAAKIQLQAACNNWH</sequence>